<reference evidence="1" key="1">
    <citation type="submission" date="2014-09" db="EMBL/GenBank/DDBJ databases">
        <authorList>
            <person name="Magalhaes I.L.F."/>
            <person name="Oliveira U."/>
            <person name="Santos F.R."/>
            <person name="Vidigal T.H.D.A."/>
            <person name="Brescovit A.D."/>
            <person name="Santos A.J."/>
        </authorList>
    </citation>
    <scope>NUCLEOTIDE SEQUENCE</scope>
    <source>
        <tissue evidence="1">Shoot tissue taken approximately 20 cm above the soil surface</tissue>
    </source>
</reference>
<protein>
    <submittedName>
        <fullName evidence="1">Uncharacterized protein</fullName>
    </submittedName>
</protein>
<dbReference type="AlphaFoldDB" id="A0A0A9G111"/>
<evidence type="ECO:0000313" key="1">
    <source>
        <dbReference type="EMBL" id="JAE17134.1"/>
    </source>
</evidence>
<reference evidence="1" key="2">
    <citation type="journal article" date="2015" name="Data Brief">
        <title>Shoot transcriptome of the giant reed, Arundo donax.</title>
        <authorList>
            <person name="Barrero R.A."/>
            <person name="Guerrero F.D."/>
            <person name="Moolhuijzen P."/>
            <person name="Goolsby J.A."/>
            <person name="Tidwell J."/>
            <person name="Bellgard S.E."/>
            <person name="Bellgard M.I."/>
        </authorList>
    </citation>
    <scope>NUCLEOTIDE SEQUENCE</scope>
    <source>
        <tissue evidence="1">Shoot tissue taken approximately 20 cm above the soil surface</tissue>
    </source>
</reference>
<accession>A0A0A9G111</accession>
<name>A0A0A9G111_ARUDO</name>
<dbReference type="EMBL" id="GBRH01180762">
    <property type="protein sequence ID" value="JAE17134.1"/>
    <property type="molecule type" value="Transcribed_RNA"/>
</dbReference>
<sequence length="49" mass="5550">MARDPDRLSLRLKTEAHIGLCAHGTVTHRDLQLPFVEIPLLTLILFITL</sequence>
<organism evidence="1">
    <name type="scientific">Arundo donax</name>
    <name type="common">Giant reed</name>
    <name type="synonym">Donax arundinaceus</name>
    <dbReference type="NCBI Taxonomy" id="35708"/>
    <lineage>
        <taxon>Eukaryota</taxon>
        <taxon>Viridiplantae</taxon>
        <taxon>Streptophyta</taxon>
        <taxon>Embryophyta</taxon>
        <taxon>Tracheophyta</taxon>
        <taxon>Spermatophyta</taxon>
        <taxon>Magnoliopsida</taxon>
        <taxon>Liliopsida</taxon>
        <taxon>Poales</taxon>
        <taxon>Poaceae</taxon>
        <taxon>PACMAD clade</taxon>
        <taxon>Arundinoideae</taxon>
        <taxon>Arundineae</taxon>
        <taxon>Arundo</taxon>
    </lineage>
</organism>
<proteinExistence type="predicted"/>